<dbReference type="InterPro" id="IPR001357">
    <property type="entry name" value="BRCT_dom"/>
</dbReference>
<feature type="domain" description="BRCT" evidence="2">
    <location>
        <begin position="1"/>
        <end position="62"/>
    </location>
</feature>
<dbReference type="AlphaFoldDB" id="A0A0C3BCV3"/>
<name>A0A0C3BCV3_SERVB</name>
<dbReference type="SUPFAM" id="SSF52113">
    <property type="entry name" value="BRCT domain"/>
    <property type="match status" value="1"/>
</dbReference>
<dbReference type="HOGENOM" id="CLU_802073_0_0_1"/>
<feature type="compositionally biased region" description="Polar residues" evidence="1">
    <location>
        <begin position="181"/>
        <end position="193"/>
    </location>
</feature>
<evidence type="ECO:0000313" key="3">
    <source>
        <dbReference type="EMBL" id="KIM29281.1"/>
    </source>
</evidence>
<dbReference type="PROSITE" id="PS50172">
    <property type="entry name" value="BRCT"/>
    <property type="match status" value="1"/>
</dbReference>
<gene>
    <name evidence="3" type="ORF">M408DRAFT_23065</name>
</gene>
<organism evidence="3 4">
    <name type="scientific">Serendipita vermifera MAFF 305830</name>
    <dbReference type="NCBI Taxonomy" id="933852"/>
    <lineage>
        <taxon>Eukaryota</taxon>
        <taxon>Fungi</taxon>
        <taxon>Dikarya</taxon>
        <taxon>Basidiomycota</taxon>
        <taxon>Agaricomycotina</taxon>
        <taxon>Agaricomycetes</taxon>
        <taxon>Sebacinales</taxon>
        <taxon>Serendipitaceae</taxon>
        <taxon>Serendipita</taxon>
    </lineage>
</organism>
<feature type="compositionally biased region" description="Polar residues" evidence="1">
    <location>
        <begin position="215"/>
        <end position="231"/>
    </location>
</feature>
<proteinExistence type="predicted"/>
<feature type="compositionally biased region" description="Acidic residues" evidence="1">
    <location>
        <begin position="235"/>
        <end position="256"/>
    </location>
</feature>
<keyword evidence="4" id="KW-1185">Reference proteome</keyword>
<accession>A0A0C3BCV3</accession>
<evidence type="ECO:0000259" key="2">
    <source>
        <dbReference type="PROSITE" id="PS50172"/>
    </source>
</evidence>
<dbReference type="EMBL" id="KN824289">
    <property type="protein sequence ID" value="KIM29281.1"/>
    <property type="molecule type" value="Genomic_DNA"/>
</dbReference>
<dbReference type="Proteomes" id="UP000054097">
    <property type="component" value="Unassembled WGS sequence"/>
</dbReference>
<reference evidence="4" key="2">
    <citation type="submission" date="2015-01" db="EMBL/GenBank/DDBJ databases">
        <title>Evolutionary Origins and Diversification of the Mycorrhizal Mutualists.</title>
        <authorList>
            <consortium name="DOE Joint Genome Institute"/>
            <consortium name="Mycorrhizal Genomics Consortium"/>
            <person name="Kohler A."/>
            <person name="Kuo A."/>
            <person name="Nagy L.G."/>
            <person name="Floudas D."/>
            <person name="Copeland A."/>
            <person name="Barry K.W."/>
            <person name="Cichocki N."/>
            <person name="Veneault-Fourrey C."/>
            <person name="LaButti K."/>
            <person name="Lindquist E.A."/>
            <person name="Lipzen A."/>
            <person name="Lundell T."/>
            <person name="Morin E."/>
            <person name="Murat C."/>
            <person name="Riley R."/>
            <person name="Ohm R."/>
            <person name="Sun H."/>
            <person name="Tunlid A."/>
            <person name="Henrissat B."/>
            <person name="Grigoriev I.V."/>
            <person name="Hibbett D.S."/>
            <person name="Martin F."/>
        </authorList>
    </citation>
    <scope>NUCLEOTIDE SEQUENCE [LARGE SCALE GENOMIC DNA]</scope>
    <source>
        <strain evidence="4">MAFF 305830</strain>
    </source>
</reference>
<reference evidence="3 4" key="1">
    <citation type="submission" date="2014-04" db="EMBL/GenBank/DDBJ databases">
        <authorList>
            <consortium name="DOE Joint Genome Institute"/>
            <person name="Kuo A."/>
            <person name="Zuccaro A."/>
            <person name="Kohler A."/>
            <person name="Nagy L.G."/>
            <person name="Floudas D."/>
            <person name="Copeland A."/>
            <person name="Barry K.W."/>
            <person name="Cichocki N."/>
            <person name="Veneault-Fourrey C."/>
            <person name="LaButti K."/>
            <person name="Lindquist E.A."/>
            <person name="Lipzen A."/>
            <person name="Lundell T."/>
            <person name="Morin E."/>
            <person name="Murat C."/>
            <person name="Sun H."/>
            <person name="Tunlid A."/>
            <person name="Henrissat B."/>
            <person name="Grigoriev I.V."/>
            <person name="Hibbett D.S."/>
            <person name="Martin F."/>
            <person name="Nordberg H.P."/>
            <person name="Cantor M.N."/>
            <person name="Hua S.X."/>
        </authorList>
    </citation>
    <scope>NUCLEOTIDE SEQUENCE [LARGE SCALE GENOMIC DNA]</scope>
    <source>
        <strain evidence="3 4">MAFF 305830</strain>
    </source>
</reference>
<evidence type="ECO:0000256" key="1">
    <source>
        <dbReference type="SAM" id="MobiDB-lite"/>
    </source>
</evidence>
<protein>
    <recommendedName>
        <fullName evidence="2">BRCT domain-containing protein</fullName>
    </recommendedName>
</protein>
<feature type="region of interest" description="Disordered" evidence="1">
    <location>
        <begin position="154"/>
        <end position="268"/>
    </location>
</feature>
<sequence>MDNPLKRYGGAVTGIFYAHIYLGTRQQATVLPLDPKIPVVHPNWVEESIAAGRLLHMYDYIEDPTQNMLRPLSPEDRDIAELLKAEVGSPRDNMFELLHRQFPHHHSATWRELYQTSQITIQMAAAQLRPTIQEAINRCIVPLLVPSTAAAAPLRPRAPGTQNEAEHGPANGKQVARPPKENNQAETLPSSGINAGPSVPKGGPDFLHDTLNRPPLQNKQPYLFNNNNPTTRGIEDDEDAYDEGDDDNDRDGDYEDASQMSDTPAPVLLGPRIKTRIGRGVRVTNTDYENMARFVVGLQREPTLADWETFYNLAPENQTRSGKAWNTQFYVKRDKVAGAAVRLGLI</sequence>
<dbReference type="InterPro" id="IPR036420">
    <property type="entry name" value="BRCT_dom_sf"/>
</dbReference>
<evidence type="ECO:0000313" key="4">
    <source>
        <dbReference type="Proteomes" id="UP000054097"/>
    </source>
</evidence>